<proteinExistence type="predicted"/>
<organism evidence="1 2">
    <name type="scientific">Symbiodinium necroappetens</name>
    <dbReference type="NCBI Taxonomy" id="1628268"/>
    <lineage>
        <taxon>Eukaryota</taxon>
        <taxon>Sar</taxon>
        <taxon>Alveolata</taxon>
        <taxon>Dinophyceae</taxon>
        <taxon>Suessiales</taxon>
        <taxon>Symbiodiniaceae</taxon>
        <taxon>Symbiodinium</taxon>
    </lineage>
</organism>
<dbReference type="EMBL" id="CAJNJA010027338">
    <property type="protein sequence ID" value="CAE7573972.1"/>
    <property type="molecule type" value="Genomic_DNA"/>
</dbReference>
<evidence type="ECO:0000313" key="2">
    <source>
        <dbReference type="Proteomes" id="UP000601435"/>
    </source>
</evidence>
<gene>
    <name evidence="1" type="ORF">SNEC2469_LOCUS16755</name>
</gene>
<dbReference type="Proteomes" id="UP000601435">
    <property type="component" value="Unassembled WGS sequence"/>
</dbReference>
<dbReference type="AlphaFoldDB" id="A0A812UJZ2"/>
<comment type="caution">
    <text evidence="1">The sequence shown here is derived from an EMBL/GenBank/DDBJ whole genome shotgun (WGS) entry which is preliminary data.</text>
</comment>
<sequence length="214" mass="24148">MVPDVISSFPDREELQEAVLASSNVWLVVSFLPWRWLPGAGAAGALCSDGVNPFSLFCFYDYARQLWSRDCQTTAPSHLHHGHGQINLWVFWASGGDRIFFWSCDGVMKAVGSKCRWRFLGSFADTQSKAASARHGGILDRIYPIWNCTVMKALLCPKDRHIWVSPTVGGRLDVKNLLRFSDWFIGHQWQEGYSHAKDLDAAGYWAELARRPGL</sequence>
<protein>
    <submittedName>
        <fullName evidence="1">Uncharacterized protein</fullName>
    </submittedName>
</protein>
<dbReference type="OrthoDB" id="197155at2759"/>
<reference evidence="1" key="1">
    <citation type="submission" date="2021-02" db="EMBL/GenBank/DDBJ databases">
        <authorList>
            <person name="Dougan E. K."/>
            <person name="Rhodes N."/>
            <person name="Thang M."/>
            <person name="Chan C."/>
        </authorList>
    </citation>
    <scope>NUCLEOTIDE SEQUENCE</scope>
</reference>
<accession>A0A812UJZ2</accession>
<name>A0A812UJZ2_9DINO</name>
<evidence type="ECO:0000313" key="1">
    <source>
        <dbReference type="EMBL" id="CAE7573972.1"/>
    </source>
</evidence>
<keyword evidence="2" id="KW-1185">Reference proteome</keyword>